<accession>A0A916LHL1</accession>
<dbReference type="Proteomes" id="UP000039021">
    <property type="component" value="Unassembled WGS sequence"/>
</dbReference>
<gene>
    <name evidence="1" type="ORF">ERS007739_05646</name>
</gene>
<reference evidence="2" key="1">
    <citation type="submission" date="2015-03" db="EMBL/GenBank/DDBJ databases">
        <authorList>
            <consortium name="Pathogen Informatics"/>
        </authorList>
    </citation>
    <scope>NUCLEOTIDE SEQUENCE [LARGE SCALE GENOMIC DNA]</scope>
    <source>
        <strain evidence="2">N09902308</strain>
    </source>
</reference>
<dbReference type="EMBL" id="CSBK01004982">
    <property type="protein sequence ID" value="CPC29927.1"/>
    <property type="molecule type" value="Genomic_DNA"/>
</dbReference>
<protein>
    <submittedName>
        <fullName evidence="1">Uncharacterized protein</fullName>
    </submittedName>
</protein>
<evidence type="ECO:0000313" key="1">
    <source>
        <dbReference type="EMBL" id="CPC29927.1"/>
    </source>
</evidence>
<name>A0A916LHL1_MYCTX</name>
<proteinExistence type="predicted"/>
<evidence type="ECO:0000313" key="2">
    <source>
        <dbReference type="Proteomes" id="UP000039021"/>
    </source>
</evidence>
<sequence length="35" mass="3558">MGQSSRKSTATVRRSVVGAAPRPASVVVLKSITCG</sequence>
<dbReference type="AlphaFoldDB" id="A0A916LHL1"/>
<organism evidence="1 2">
    <name type="scientific">Mycobacterium tuberculosis</name>
    <dbReference type="NCBI Taxonomy" id="1773"/>
    <lineage>
        <taxon>Bacteria</taxon>
        <taxon>Bacillati</taxon>
        <taxon>Actinomycetota</taxon>
        <taxon>Actinomycetes</taxon>
        <taxon>Mycobacteriales</taxon>
        <taxon>Mycobacteriaceae</taxon>
        <taxon>Mycobacterium</taxon>
        <taxon>Mycobacterium tuberculosis complex</taxon>
    </lineage>
</organism>
<comment type="caution">
    <text evidence="1">The sequence shown here is derived from an EMBL/GenBank/DDBJ whole genome shotgun (WGS) entry which is preliminary data.</text>
</comment>